<dbReference type="InterPro" id="IPR012441">
    <property type="entry name" value="DUF1643"/>
</dbReference>
<sequence>MEIVNLFAYRSTDAKCLKNILDPVGRENGHYILKAVKNADKIIAARGSGVK</sequence>
<protein>
    <submittedName>
        <fullName evidence="1">DUF1643 domain-containing protein</fullName>
    </submittedName>
</protein>
<organism evidence="1 2">
    <name type="scientific">Clostridium moutaii</name>
    <dbReference type="NCBI Taxonomy" id="3240932"/>
    <lineage>
        <taxon>Bacteria</taxon>
        <taxon>Bacillati</taxon>
        <taxon>Bacillota</taxon>
        <taxon>Clostridia</taxon>
        <taxon>Eubacteriales</taxon>
        <taxon>Clostridiaceae</taxon>
        <taxon>Clostridium</taxon>
    </lineage>
</organism>
<gene>
    <name evidence="1" type="ORF">AB8U03_09730</name>
</gene>
<comment type="caution">
    <text evidence="1">The sequence shown here is derived from an EMBL/GenBank/DDBJ whole genome shotgun (WGS) entry which is preliminary data.</text>
</comment>
<accession>A0ABV4BPN5</accession>
<reference evidence="1 2" key="1">
    <citation type="submission" date="2024-08" db="EMBL/GenBank/DDBJ databases">
        <title>Clostridium lapicellarii sp. nov., and Clostridium renhuaiense sp. nov., two species isolated from the mud in a fermentation cellar used for producing sauce-flavour Chinese liquors.</title>
        <authorList>
            <person name="Yang F."/>
            <person name="Wang H."/>
            <person name="Chen L.Q."/>
            <person name="Zhou N."/>
            <person name="Lu J.J."/>
            <person name="Pu X.X."/>
            <person name="Wan B."/>
            <person name="Wang L."/>
            <person name="Liu S.J."/>
        </authorList>
    </citation>
    <scope>NUCLEOTIDE SEQUENCE [LARGE SCALE GENOMIC DNA]</scope>
    <source>
        <strain evidence="1 2">MT-5</strain>
    </source>
</reference>
<name>A0ABV4BPN5_9CLOT</name>
<dbReference type="EMBL" id="JBGEWD010000008">
    <property type="protein sequence ID" value="MEY8000468.1"/>
    <property type="molecule type" value="Genomic_DNA"/>
</dbReference>
<dbReference type="Pfam" id="PF07799">
    <property type="entry name" value="DUF1643"/>
    <property type="match status" value="1"/>
</dbReference>
<evidence type="ECO:0000313" key="2">
    <source>
        <dbReference type="Proteomes" id="UP001564657"/>
    </source>
</evidence>
<keyword evidence="2" id="KW-1185">Reference proteome</keyword>
<proteinExistence type="predicted"/>
<dbReference type="RefSeq" id="WP_369704362.1">
    <property type="nucleotide sequence ID" value="NZ_JBGEWD010000008.1"/>
</dbReference>
<dbReference type="Proteomes" id="UP001564657">
    <property type="component" value="Unassembled WGS sequence"/>
</dbReference>
<evidence type="ECO:0000313" key="1">
    <source>
        <dbReference type="EMBL" id="MEY8000468.1"/>
    </source>
</evidence>